<dbReference type="Pfam" id="PF00248">
    <property type="entry name" value="Aldo_ket_red"/>
    <property type="match status" value="1"/>
</dbReference>
<reference evidence="6 7" key="1">
    <citation type="submission" date="2019-11" db="EMBL/GenBank/DDBJ databases">
        <authorList>
            <person name="Khan S.A."/>
            <person name="Jeon C.O."/>
            <person name="Chun B.H."/>
        </authorList>
    </citation>
    <scope>NUCLEOTIDE SEQUENCE [LARGE SCALE GENOMIC DNA]</scope>
    <source>
        <strain evidence="6 7">IMCC 1097</strain>
    </source>
</reference>
<evidence type="ECO:0000256" key="3">
    <source>
        <dbReference type="ARBA" id="ARBA00038157"/>
    </source>
</evidence>
<evidence type="ECO:0000256" key="2">
    <source>
        <dbReference type="ARBA" id="ARBA00023002"/>
    </source>
</evidence>
<gene>
    <name evidence="6" type="ORF">GH975_03370</name>
</gene>
<dbReference type="CDD" id="cd19094">
    <property type="entry name" value="AKR_Tas-like"/>
    <property type="match status" value="1"/>
</dbReference>
<evidence type="ECO:0000256" key="1">
    <source>
        <dbReference type="ARBA" id="ARBA00022857"/>
    </source>
</evidence>
<sequence>MKLTDINGTAVTKLCLGTMTWGEQNTEAQAHEQIDYALERGLNFIDCAEMYPVPPKAETQGRTEQYIGSWFAKTGQRDRWVLATKASGPGEWMQHIRGGPRFSADHLVRAVDTSLQRLQTDYIDLYQLHWPDRNTNFFGKLGYQHSDADETPIEETLQALDTLVRSGKIRAIGLSNETPWGAMRFLQLAEREGWPRVATIQNPYNLLNRTYEVGLAEVSHRENVGLLAYSPLAFGVLTGKYRHGVRPDGARLTLFDRFSRYNNDQAVAATEAYLALADEHGIDPTLMALAYVNSRPFVLSNIIGATTLAQLKTCIDSADVELSQALIDGIEAIHTTQPNPSP</sequence>
<dbReference type="InterPro" id="IPR036812">
    <property type="entry name" value="NAD(P)_OxRdtase_dom_sf"/>
</dbReference>
<dbReference type="InterPro" id="IPR023210">
    <property type="entry name" value="NADP_OxRdtase_dom"/>
</dbReference>
<accession>A0A5Q2QCD7</accession>
<comment type="similarity">
    <text evidence="3">Belongs to the aldo/keto reductase family. Aldo/keto reductase 2 subfamily.</text>
</comment>
<feature type="domain" description="NADP-dependent oxidoreductase" evidence="5">
    <location>
        <begin position="13"/>
        <end position="333"/>
    </location>
</feature>
<organism evidence="6 7">
    <name type="scientific">Litorivicinus lipolyticus</name>
    <dbReference type="NCBI Taxonomy" id="418701"/>
    <lineage>
        <taxon>Bacteria</taxon>
        <taxon>Pseudomonadati</taxon>
        <taxon>Pseudomonadota</taxon>
        <taxon>Gammaproteobacteria</taxon>
        <taxon>Oceanospirillales</taxon>
        <taxon>Litorivicinaceae</taxon>
        <taxon>Litorivicinus</taxon>
    </lineage>
</organism>
<dbReference type="AlphaFoldDB" id="A0A5Q2QCD7"/>
<dbReference type="PANTHER" id="PTHR43364">
    <property type="entry name" value="NADH-SPECIFIC METHYLGLYOXAL REDUCTASE-RELATED"/>
    <property type="match status" value="1"/>
</dbReference>
<dbReference type="EMBL" id="CP045871">
    <property type="protein sequence ID" value="QGG79657.1"/>
    <property type="molecule type" value="Genomic_DNA"/>
</dbReference>
<dbReference type="Gene3D" id="3.20.20.100">
    <property type="entry name" value="NADP-dependent oxidoreductase domain"/>
    <property type="match status" value="1"/>
</dbReference>
<dbReference type="InterPro" id="IPR050523">
    <property type="entry name" value="AKR_Detox_Biosynth"/>
</dbReference>
<keyword evidence="7" id="KW-1185">Reference proteome</keyword>
<evidence type="ECO:0000313" key="6">
    <source>
        <dbReference type="EMBL" id="QGG79657.1"/>
    </source>
</evidence>
<protein>
    <recommendedName>
        <fullName evidence="4">Protein tas</fullName>
    </recommendedName>
</protein>
<dbReference type="RefSeq" id="WP_153713161.1">
    <property type="nucleotide sequence ID" value="NZ_CP045871.1"/>
</dbReference>
<evidence type="ECO:0000259" key="5">
    <source>
        <dbReference type="Pfam" id="PF00248"/>
    </source>
</evidence>
<proteinExistence type="inferred from homology"/>
<dbReference type="KEGG" id="llp:GH975_03370"/>
<evidence type="ECO:0000256" key="4">
    <source>
        <dbReference type="ARBA" id="ARBA00070119"/>
    </source>
</evidence>
<evidence type="ECO:0000313" key="7">
    <source>
        <dbReference type="Proteomes" id="UP000388235"/>
    </source>
</evidence>
<dbReference type="PANTHER" id="PTHR43364:SF4">
    <property type="entry name" value="NAD(P)-LINKED OXIDOREDUCTASE SUPERFAMILY PROTEIN"/>
    <property type="match status" value="1"/>
</dbReference>
<keyword evidence="2" id="KW-0560">Oxidoreductase</keyword>
<name>A0A5Q2QCD7_9GAMM</name>
<dbReference type="GO" id="GO:0016491">
    <property type="term" value="F:oxidoreductase activity"/>
    <property type="evidence" value="ECO:0007669"/>
    <property type="project" value="UniProtKB-KW"/>
</dbReference>
<dbReference type="NCBIfam" id="NF007912">
    <property type="entry name" value="PRK10625.1"/>
    <property type="match status" value="1"/>
</dbReference>
<dbReference type="SUPFAM" id="SSF51430">
    <property type="entry name" value="NAD(P)-linked oxidoreductase"/>
    <property type="match status" value="1"/>
</dbReference>
<dbReference type="FunFam" id="3.20.20.100:FF:000005">
    <property type="entry name" value="NADP(H)-dependent aldo-keto reductase"/>
    <property type="match status" value="1"/>
</dbReference>
<keyword evidence="1" id="KW-0521">NADP</keyword>
<dbReference type="Proteomes" id="UP000388235">
    <property type="component" value="Chromosome"/>
</dbReference>
<dbReference type="OrthoDB" id="9772407at2"/>